<evidence type="ECO:0000256" key="13">
    <source>
        <dbReference type="ARBA" id="ARBA00022968"/>
    </source>
</evidence>
<dbReference type="Pfam" id="PF11838">
    <property type="entry name" value="ERAP1_C"/>
    <property type="match status" value="1"/>
</dbReference>
<keyword evidence="18" id="KW-0325">Glycoprotein</keyword>
<dbReference type="PANTHER" id="PTHR11533">
    <property type="entry name" value="PROTEASE M1 ZINC METALLOPROTEASE"/>
    <property type="match status" value="1"/>
</dbReference>
<feature type="site" description="Transition state stabilizer" evidence="21">
    <location>
        <position position="483"/>
    </location>
</feature>
<evidence type="ECO:0000256" key="6">
    <source>
        <dbReference type="ARBA" id="ARBA00022475"/>
    </source>
</evidence>
<evidence type="ECO:0000256" key="18">
    <source>
        <dbReference type="ARBA" id="ARBA00023180"/>
    </source>
</evidence>
<dbReference type="Gene3D" id="1.10.390.10">
    <property type="entry name" value="Neutral Protease Domain 2"/>
    <property type="match status" value="1"/>
</dbReference>
<evidence type="ECO:0000256" key="23">
    <source>
        <dbReference type="SAM" id="MobiDB-lite"/>
    </source>
</evidence>
<feature type="non-terminal residue" evidence="28">
    <location>
        <position position="778"/>
    </location>
</feature>
<evidence type="ECO:0000256" key="3">
    <source>
        <dbReference type="ARBA" id="ARBA00010136"/>
    </source>
</evidence>
<evidence type="ECO:0000256" key="8">
    <source>
        <dbReference type="ARBA" id="ARBA00022692"/>
    </source>
</evidence>
<keyword evidence="10 22" id="KW-0378">Hydrolase</keyword>
<keyword evidence="8 22" id="KW-0812">Transmembrane</keyword>
<keyword evidence="7 22" id="KW-0645">Protease</keyword>
<evidence type="ECO:0000256" key="1">
    <source>
        <dbReference type="ARBA" id="ARBA00001703"/>
    </source>
</evidence>
<comment type="subcellular location">
    <subcellularLocation>
        <location evidence="2">Cell membrane</location>
        <topology evidence="2">Single-pass type II membrane protein</topology>
    </subcellularLocation>
</comment>
<dbReference type="AlphaFoldDB" id="A0A6P8IPN2"/>
<evidence type="ECO:0000256" key="19">
    <source>
        <dbReference type="PIRSR" id="PIRSR634016-1"/>
    </source>
</evidence>
<dbReference type="KEGG" id="aten:116303099"/>
<feature type="domain" description="Peptidase M1 membrane alanine aminopeptidase" evidence="24">
    <location>
        <begin position="325"/>
        <end position="534"/>
    </location>
</feature>
<comment type="cofactor">
    <cofactor evidence="20 22">
        <name>Zn(2+)</name>
        <dbReference type="ChEBI" id="CHEBI:29105"/>
    </cofactor>
    <text evidence="20 22">Binds 1 zinc ion per subunit.</text>
</comment>
<evidence type="ECO:0000256" key="22">
    <source>
        <dbReference type="RuleBase" id="RU364040"/>
    </source>
</evidence>
<evidence type="ECO:0000256" key="15">
    <source>
        <dbReference type="ARBA" id="ARBA00023049"/>
    </source>
</evidence>
<dbReference type="SUPFAM" id="SSF55486">
    <property type="entry name" value="Metalloproteases ('zincins'), catalytic domain"/>
    <property type="match status" value="1"/>
</dbReference>
<keyword evidence="11 20" id="KW-0862">Zinc</keyword>
<name>A0A6P8IPN2_ACTTE</name>
<evidence type="ECO:0000256" key="17">
    <source>
        <dbReference type="ARBA" id="ARBA00023157"/>
    </source>
</evidence>
<keyword evidence="17" id="KW-1015">Disulfide bond</keyword>
<dbReference type="InterPro" id="IPR024571">
    <property type="entry name" value="ERAP1-like_C_dom"/>
</dbReference>
<evidence type="ECO:0000256" key="12">
    <source>
        <dbReference type="ARBA" id="ARBA00022837"/>
    </source>
</evidence>
<evidence type="ECO:0000256" key="4">
    <source>
        <dbReference type="ARBA" id="ARBA00011748"/>
    </source>
</evidence>
<keyword evidence="12" id="KW-0106">Calcium</keyword>
<evidence type="ECO:0000256" key="11">
    <source>
        <dbReference type="ARBA" id="ARBA00022833"/>
    </source>
</evidence>
<dbReference type="RefSeq" id="XP_031568415.1">
    <property type="nucleotide sequence ID" value="XM_031712555.1"/>
</dbReference>
<feature type="domain" description="Aminopeptidase N-like N-terminal" evidence="26">
    <location>
        <begin position="109"/>
        <end position="289"/>
    </location>
</feature>
<dbReference type="GeneID" id="116303099"/>
<feature type="compositionally biased region" description="Basic and acidic residues" evidence="23">
    <location>
        <begin position="80"/>
        <end position="89"/>
    </location>
</feature>
<feature type="region of interest" description="Disordered" evidence="23">
    <location>
        <begin position="80"/>
        <end position="104"/>
    </location>
</feature>
<evidence type="ECO:0000259" key="26">
    <source>
        <dbReference type="Pfam" id="PF17900"/>
    </source>
</evidence>
<evidence type="ECO:0000256" key="16">
    <source>
        <dbReference type="ARBA" id="ARBA00023136"/>
    </source>
</evidence>
<keyword evidence="5 22" id="KW-0031">Aminopeptidase</keyword>
<feature type="binding site" evidence="20">
    <location>
        <position position="420"/>
    </location>
    <ligand>
        <name>Zn(2+)</name>
        <dbReference type="ChEBI" id="CHEBI:29105"/>
        <note>catalytic</note>
    </ligand>
</feature>
<feature type="binding site" evidence="20">
    <location>
        <position position="401"/>
    </location>
    <ligand>
        <name>Zn(2+)</name>
        <dbReference type="ChEBI" id="CHEBI:29105"/>
        <note>catalytic</note>
    </ligand>
</feature>
<keyword evidence="16 22" id="KW-0472">Membrane</keyword>
<evidence type="ECO:0000256" key="9">
    <source>
        <dbReference type="ARBA" id="ARBA00022723"/>
    </source>
</evidence>
<comment type="catalytic activity">
    <reaction evidence="1">
        <text>Release of N-terminal glutamate (and to a lesser extent aspartate) from a peptide.</text>
        <dbReference type="EC" id="3.4.11.7"/>
    </reaction>
</comment>
<dbReference type="GO" id="GO:0005737">
    <property type="term" value="C:cytoplasm"/>
    <property type="evidence" value="ECO:0007669"/>
    <property type="project" value="TreeGrafter"/>
</dbReference>
<dbReference type="GO" id="GO:0006508">
    <property type="term" value="P:proteolysis"/>
    <property type="evidence" value="ECO:0007669"/>
    <property type="project" value="UniProtKB-KW"/>
</dbReference>
<accession>A0A6P8IPN2</accession>
<dbReference type="CDD" id="cd09601">
    <property type="entry name" value="M1_APN-Q_like"/>
    <property type="match status" value="1"/>
</dbReference>
<keyword evidence="9 20" id="KW-0479">Metal-binding</keyword>
<dbReference type="Pfam" id="PF01433">
    <property type="entry name" value="Peptidase_M1"/>
    <property type="match status" value="1"/>
</dbReference>
<keyword evidence="6" id="KW-1003">Cell membrane</keyword>
<evidence type="ECO:0000256" key="20">
    <source>
        <dbReference type="PIRSR" id="PIRSR634016-3"/>
    </source>
</evidence>
<sequence length="778" mass="88389">MAAPFEDIPLQKGDDNPHPTTKSGKSGETVLSKSKKTALIVVFVVLILVILILLICLIVIAAKYSAAQVIAAKYSAAQEKSKVGSKEDDPTPVPPQNRTKNNRLPDTVVPLHYKLRMNIDPNKEDFSGEEEIQVNVIKSMSTLVIHSKNLNITNVEIEQGSFKVKRHYASDLNDFYFIETESSFAPGKYLLKMAFQGLFRKDLNGLYKGYFRKKDGTIAYFASTFFEPVEARSMFPCFDEPALKATFDITVTHPKDLSAFSNNGVKEKKEESTNYVSSFKTTPTMSTYLVSIVVGDLTSSKEMTSSNGVKIRVLGQPDREDQMTFALNMANETLVQLEEAFGIKYPLEKLDLIALPECFIAMEDYGLIHFQEDGLLYKQGFSSEQVQSSLLMRWLPHEIVHQWFGNLVTMNWWDDIWLNEAFADYFNYFEASPKSIASWKRDKLFTHTNVGSALELDAFINTREVIANPKKLMSAYIFDDIIYKKGSSVLRMLKNSFQEPKNFNKAIKSYLKKFSNKSTVASDMYEALQKHCDKKHCGLINDTLVPWLKTLGYPVVTVSKSDSKANTYVVKQERFVYDKSANVETKGWSIYFRYKTGLKGDKVVFEANKWVTGDQGEITWDGVGWIKGNVDQTGFYRVNYDAKTWKGLTEQLEHNHTLAFTEADRYGLIDDAFNLARGGRLNITTALNLIGYLRNETSYLPWLAVHKNLEYILGILPVDSNVYRQLKRFLAYQSKPLYDKLGTDDTGSHLDKLLRLMVAGFQCDAGLKTCLQYTKDKF</sequence>
<feature type="active site" description="Proton acceptor" evidence="19">
    <location>
        <position position="398"/>
    </location>
</feature>
<dbReference type="GO" id="GO:0004230">
    <property type="term" value="F:glutamyl aminopeptidase activity"/>
    <property type="evidence" value="ECO:0007669"/>
    <property type="project" value="UniProtKB-EC"/>
</dbReference>
<dbReference type="SUPFAM" id="SSF63737">
    <property type="entry name" value="Leukotriene A4 hydrolase N-terminal domain"/>
    <property type="match status" value="1"/>
</dbReference>
<feature type="region of interest" description="Disordered" evidence="23">
    <location>
        <begin position="1"/>
        <end position="28"/>
    </location>
</feature>
<keyword evidence="15 22" id="KW-0482">Metalloprotease</keyword>
<dbReference type="InterPro" id="IPR042097">
    <property type="entry name" value="Aminopeptidase_N-like_N_sf"/>
</dbReference>
<dbReference type="FunFam" id="2.60.40.1910:FF:000006">
    <property type="entry name" value="Aminopeptidase"/>
    <property type="match status" value="1"/>
</dbReference>
<feature type="compositionally biased region" description="Polar residues" evidence="23">
    <location>
        <begin position="18"/>
        <end position="28"/>
    </location>
</feature>
<keyword evidence="13" id="KW-0735">Signal-anchor</keyword>
<feature type="domain" description="ERAP1-like C-terminal" evidence="25">
    <location>
        <begin position="625"/>
        <end position="778"/>
    </location>
</feature>
<dbReference type="InterPro" id="IPR001930">
    <property type="entry name" value="Peptidase_M1"/>
</dbReference>
<evidence type="ECO:0000259" key="25">
    <source>
        <dbReference type="Pfam" id="PF11838"/>
    </source>
</evidence>
<dbReference type="InterPro" id="IPR034016">
    <property type="entry name" value="M1_APN-typ"/>
</dbReference>
<dbReference type="Proteomes" id="UP000515163">
    <property type="component" value="Unplaced"/>
</dbReference>
<dbReference type="InterPro" id="IPR045357">
    <property type="entry name" value="Aminopeptidase_N-like_N"/>
</dbReference>
<evidence type="ECO:0000259" key="24">
    <source>
        <dbReference type="Pfam" id="PF01433"/>
    </source>
</evidence>
<keyword evidence="27" id="KW-1185">Reference proteome</keyword>
<protein>
    <recommendedName>
        <fullName evidence="22">Aminopeptidase</fullName>
        <ecNumber evidence="22">3.4.11.-</ecNumber>
    </recommendedName>
</protein>
<comment type="similarity">
    <text evidence="3 22">Belongs to the peptidase M1 family.</text>
</comment>
<dbReference type="InParanoid" id="A0A6P8IPN2"/>
<proteinExistence type="inferred from homology"/>
<organism evidence="27 28">
    <name type="scientific">Actinia tenebrosa</name>
    <name type="common">Australian red waratah sea anemone</name>
    <dbReference type="NCBI Taxonomy" id="6105"/>
    <lineage>
        <taxon>Eukaryota</taxon>
        <taxon>Metazoa</taxon>
        <taxon>Cnidaria</taxon>
        <taxon>Anthozoa</taxon>
        <taxon>Hexacorallia</taxon>
        <taxon>Actiniaria</taxon>
        <taxon>Actiniidae</taxon>
        <taxon>Actinia</taxon>
    </lineage>
</organism>
<evidence type="ECO:0000256" key="5">
    <source>
        <dbReference type="ARBA" id="ARBA00022438"/>
    </source>
</evidence>
<dbReference type="GO" id="GO:0008270">
    <property type="term" value="F:zinc ion binding"/>
    <property type="evidence" value="ECO:0007669"/>
    <property type="project" value="UniProtKB-UniRule"/>
</dbReference>
<gene>
    <name evidence="28" type="primary">LOC116303099</name>
</gene>
<feature type="transmembrane region" description="Helical" evidence="22">
    <location>
        <begin position="38"/>
        <end position="62"/>
    </location>
</feature>
<evidence type="ECO:0000256" key="2">
    <source>
        <dbReference type="ARBA" id="ARBA00004401"/>
    </source>
</evidence>
<dbReference type="PRINTS" id="PR00756">
    <property type="entry name" value="ALADIPTASE"/>
</dbReference>
<dbReference type="GO" id="GO:0005615">
    <property type="term" value="C:extracellular space"/>
    <property type="evidence" value="ECO:0007669"/>
    <property type="project" value="TreeGrafter"/>
</dbReference>
<dbReference type="GO" id="GO:0043171">
    <property type="term" value="P:peptide catabolic process"/>
    <property type="evidence" value="ECO:0007669"/>
    <property type="project" value="TreeGrafter"/>
</dbReference>
<dbReference type="GO" id="GO:0005886">
    <property type="term" value="C:plasma membrane"/>
    <property type="evidence" value="ECO:0007669"/>
    <property type="project" value="UniProtKB-SubCell"/>
</dbReference>
<dbReference type="Gene3D" id="2.60.40.1910">
    <property type="match status" value="1"/>
</dbReference>
<comment type="subunit">
    <text evidence="4">Homodimer; disulfide-linked.</text>
</comment>
<feature type="binding site" evidence="20">
    <location>
        <position position="397"/>
    </location>
    <ligand>
        <name>Zn(2+)</name>
        <dbReference type="ChEBI" id="CHEBI:29105"/>
        <note>catalytic</note>
    </ligand>
</feature>
<evidence type="ECO:0000256" key="21">
    <source>
        <dbReference type="PIRSR" id="PIRSR634016-4"/>
    </source>
</evidence>
<evidence type="ECO:0000256" key="7">
    <source>
        <dbReference type="ARBA" id="ARBA00022670"/>
    </source>
</evidence>
<dbReference type="InterPro" id="IPR014782">
    <property type="entry name" value="Peptidase_M1_dom"/>
</dbReference>
<evidence type="ECO:0000256" key="14">
    <source>
        <dbReference type="ARBA" id="ARBA00022989"/>
    </source>
</evidence>
<dbReference type="EC" id="3.4.11.-" evidence="22"/>
<evidence type="ECO:0000256" key="10">
    <source>
        <dbReference type="ARBA" id="ARBA00022801"/>
    </source>
</evidence>
<dbReference type="GO" id="GO:0042277">
    <property type="term" value="F:peptide binding"/>
    <property type="evidence" value="ECO:0007669"/>
    <property type="project" value="TreeGrafter"/>
</dbReference>
<dbReference type="InterPro" id="IPR050344">
    <property type="entry name" value="Peptidase_M1_aminopeptidases"/>
</dbReference>
<dbReference type="PANTHER" id="PTHR11533:SF276">
    <property type="entry name" value="GLUTAMYL AMINOPEPTIDASE"/>
    <property type="match status" value="1"/>
</dbReference>
<dbReference type="Pfam" id="PF17900">
    <property type="entry name" value="Peptidase_M1_N"/>
    <property type="match status" value="1"/>
</dbReference>
<dbReference type="OrthoDB" id="10031169at2759"/>
<dbReference type="Gene3D" id="1.10.3480.20">
    <property type="match status" value="1"/>
</dbReference>
<dbReference type="InterPro" id="IPR027268">
    <property type="entry name" value="Peptidase_M4/M1_CTD_sf"/>
</dbReference>
<evidence type="ECO:0000313" key="28">
    <source>
        <dbReference type="RefSeq" id="XP_031568415.1"/>
    </source>
</evidence>
<keyword evidence="14 22" id="KW-1133">Transmembrane helix</keyword>
<evidence type="ECO:0000313" key="27">
    <source>
        <dbReference type="Proteomes" id="UP000515163"/>
    </source>
</evidence>
<dbReference type="Gene3D" id="2.60.40.1730">
    <property type="entry name" value="tricorn interacting facor f3 domain"/>
    <property type="match status" value="1"/>
</dbReference>
<dbReference type="GO" id="GO:0070006">
    <property type="term" value="F:metalloaminopeptidase activity"/>
    <property type="evidence" value="ECO:0007669"/>
    <property type="project" value="TreeGrafter"/>
</dbReference>
<reference evidence="28" key="1">
    <citation type="submission" date="2025-08" db="UniProtKB">
        <authorList>
            <consortium name="RefSeq"/>
        </authorList>
    </citation>
    <scope>IDENTIFICATION</scope>
</reference>
<dbReference type="FunFam" id="2.60.40.1730:FF:000023">
    <property type="entry name" value="Aminopeptidase"/>
    <property type="match status" value="1"/>
</dbReference>